<evidence type="ECO:0000313" key="1">
    <source>
        <dbReference type="EMBL" id="SDI94114.1"/>
    </source>
</evidence>
<accession>A0A1G8PNP0</accession>
<dbReference type="EMBL" id="FNDO01000094">
    <property type="protein sequence ID" value="SDI94114.1"/>
    <property type="molecule type" value="Genomic_DNA"/>
</dbReference>
<proteinExistence type="predicted"/>
<reference evidence="1 2" key="1">
    <citation type="submission" date="2016-10" db="EMBL/GenBank/DDBJ databases">
        <authorList>
            <person name="de Groot N.N."/>
        </authorList>
    </citation>
    <scope>NUCLEOTIDE SEQUENCE [LARGE SCALE GENOMIC DNA]</scope>
    <source>
        <strain evidence="1 2">NLAE-zl-C57</strain>
    </source>
</reference>
<name>A0A1G8PNP0_BACOV</name>
<dbReference type="AlphaFoldDB" id="A0A1G8PNP0"/>
<gene>
    <name evidence="1" type="ORF">SAMN05192582_10945</name>
</gene>
<protein>
    <submittedName>
        <fullName evidence="1">Uncharacterized protein</fullName>
    </submittedName>
</protein>
<evidence type="ECO:0000313" key="2">
    <source>
        <dbReference type="Proteomes" id="UP000181870"/>
    </source>
</evidence>
<dbReference type="Proteomes" id="UP000181870">
    <property type="component" value="Unassembled WGS sequence"/>
</dbReference>
<organism evidence="1 2">
    <name type="scientific">Bacteroides ovatus</name>
    <dbReference type="NCBI Taxonomy" id="28116"/>
    <lineage>
        <taxon>Bacteria</taxon>
        <taxon>Pseudomonadati</taxon>
        <taxon>Bacteroidota</taxon>
        <taxon>Bacteroidia</taxon>
        <taxon>Bacteroidales</taxon>
        <taxon>Bacteroidaceae</taxon>
        <taxon>Bacteroides</taxon>
    </lineage>
</organism>
<sequence>MTVYGEGQTYPIILTDIPEGEYILTVWGNMPPEYPAGILHQDTKEHTDMYMTTRTLRLDRSYQTTELSLERTKGLFLLLCSNFPATVTSVGQSINHLYQSVDANFNYTGNTNVEKRVPLQPTISTWLAPTSEGPSKVKLIFYTDDTGATAPFPELPEMDLTMKRNEISAIAVDYKKTDGVCEVWMFVQKQWVMIHRLDIQ</sequence>